<proteinExistence type="predicted"/>
<dbReference type="Proteomes" id="UP000266723">
    <property type="component" value="Unassembled WGS sequence"/>
</dbReference>
<gene>
    <name evidence="2" type="ORF">DY000_02063175</name>
</gene>
<name>A0ABQ7AUM0_BRACR</name>
<organism evidence="2 3">
    <name type="scientific">Brassica cretica</name>
    <name type="common">Mustard</name>
    <dbReference type="NCBI Taxonomy" id="69181"/>
    <lineage>
        <taxon>Eukaryota</taxon>
        <taxon>Viridiplantae</taxon>
        <taxon>Streptophyta</taxon>
        <taxon>Embryophyta</taxon>
        <taxon>Tracheophyta</taxon>
        <taxon>Spermatophyta</taxon>
        <taxon>Magnoliopsida</taxon>
        <taxon>eudicotyledons</taxon>
        <taxon>Gunneridae</taxon>
        <taxon>Pentapetalae</taxon>
        <taxon>rosids</taxon>
        <taxon>malvids</taxon>
        <taxon>Brassicales</taxon>
        <taxon>Brassicaceae</taxon>
        <taxon>Brassiceae</taxon>
        <taxon>Brassica</taxon>
    </lineage>
</organism>
<reference evidence="2 3" key="1">
    <citation type="journal article" date="2020" name="BMC Genomics">
        <title>Intraspecific diversification of the crop wild relative Brassica cretica Lam. using demographic model selection.</title>
        <authorList>
            <person name="Kioukis A."/>
            <person name="Michalopoulou V.A."/>
            <person name="Briers L."/>
            <person name="Pirintsos S."/>
            <person name="Studholme D.J."/>
            <person name="Pavlidis P."/>
            <person name="Sarris P.F."/>
        </authorList>
    </citation>
    <scope>NUCLEOTIDE SEQUENCE [LARGE SCALE GENOMIC DNA]</scope>
    <source>
        <strain evidence="3">cv. PFS-1207/04</strain>
    </source>
</reference>
<evidence type="ECO:0000256" key="1">
    <source>
        <dbReference type="SAM" id="MobiDB-lite"/>
    </source>
</evidence>
<evidence type="ECO:0000313" key="3">
    <source>
        <dbReference type="Proteomes" id="UP000266723"/>
    </source>
</evidence>
<sequence>METRATSLCRSGHVAPGDGDASDLAVSLRPSRFERVSQRLHGVAPVRSLPCTARPMTTFITSFELQMHPNVFKNSMCKLPFHRRPRSISGDGFFSDGGRMHVTGGKHWFSASIHHQRLYSSLIHRRSFYSSEIHAGALPLLHAWSSFRGIKKCSGALGSVLVRPAVSSMIGYTTLTYVPRDSPQRSVHLAIRAWDNFLETATRTDLIRRDPQGNEPAAVQDGTGNPFDISTI</sequence>
<feature type="region of interest" description="Disordered" evidence="1">
    <location>
        <begin position="1"/>
        <end position="21"/>
    </location>
</feature>
<keyword evidence="3" id="KW-1185">Reference proteome</keyword>
<protein>
    <submittedName>
        <fullName evidence="2">Uncharacterized protein</fullName>
    </submittedName>
</protein>
<accession>A0ABQ7AUM0</accession>
<evidence type="ECO:0000313" key="2">
    <source>
        <dbReference type="EMBL" id="KAF3517840.1"/>
    </source>
</evidence>
<dbReference type="EMBL" id="QGKV02001556">
    <property type="protein sequence ID" value="KAF3517840.1"/>
    <property type="molecule type" value="Genomic_DNA"/>
</dbReference>
<comment type="caution">
    <text evidence="2">The sequence shown here is derived from an EMBL/GenBank/DDBJ whole genome shotgun (WGS) entry which is preliminary data.</text>
</comment>
<feature type="region of interest" description="Disordered" evidence="1">
    <location>
        <begin position="206"/>
        <end position="232"/>
    </location>
</feature>